<name>A0A1M4YZ29_9BACT</name>
<dbReference type="Proteomes" id="UP000184368">
    <property type="component" value="Unassembled WGS sequence"/>
</dbReference>
<evidence type="ECO:0000313" key="5">
    <source>
        <dbReference type="Proteomes" id="UP000184368"/>
    </source>
</evidence>
<evidence type="ECO:0000313" key="4">
    <source>
        <dbReference type="EMBL" id="SHF11074.1"/>
    </source>
</evidence>
<dbReference type="OrthoDB" id="958614at2"/>
<evidence type="ECO:0000256" key="1">
    <source>
        <dbReference type="ARBA" id="ARBA00022553"/>
    </source>
</evidence>
<reference evidence="4 5" key="1">
    <citation type="submission" date="2016-11" db="EMBL/GenBank/DDBJ databases">
        <authorList>
            <person name="Jaros S."/>
            <person name="Januszkiewicz K."/>
            <person name="Wedrychowicz H."/>
        </authorList>
    </citation>
    <scope>NUCLEOTIDE SEQUENCE [LARGE SCALE GENOMIC DNA]</scope>
    <source>
        <strain evidence="4 5">DSM 26897</strain>
    </source>
</reference>
<dbReference type="AlphaFoldDB" id="A0A1M4YZ29"/>
<keyword evidence="1 2" id="KW-0597">Phosphoprotein</keyword>
<sequence length="140" mass="16200">MQQDNPILVLDDDEDDLQMIREAGEVLQISNHFVFFKNGAELKTYLHESPVSPFLILCDVNMAKSSGFEVRKMLMEDESVRYKSVPFIFWSNHASEKQIQHAYDLPAQGFFFKSPNFQSLCATLSTIVAYWKHSQHPKKL</sequence>
<dbReference type="Pfam" id="PF00072">
    <property type="entry name" value="Response_reg"/>
    <property type="match status" value="1"/>
</dbReference>
<dbReference type="SUPFAM" id="SSF52172">
    <property type="entry name" value="CheY-like"/>
    <property type="match status" value="1"/>
</dbReference>
<proteinExistence type="predicted"/>
<dbReference type="Gene3D" id="3.40.50.2300">
    <property type="match status" value="1"/>
</dbReference>
<dbReference type="STRING" id="1302690.BUE76_22715"/>
<evidence type="ECO:0000256" key="2">
    <source>
        <dbReference type="PROSITE-ProRule" id="PRU00169"/>
    </source>
</evidence>
<feature type="modified residue" description="4-aspartylphosphate" evidence="2">
    <location>
        <position position="59"/>
    </location>
</feature>
<dbReference type="InterPro" id="IPR001789">
    <property type="entry name" value="Sig_transdc_resp-reg_receiver"/>
</dbReference>
<dbReference type="InterPro" id="IPR011006">
    <property type="entry name" value="CheY-like_superfamily"/>
</dbReference>
<organism evidence="4 5">
    <name type="scientific">Cnuella takakiae</name>
    <dbReference type="NCBI Taxonomy" id="1302690"/>
    <lineage>
        <taxon>Bacteria</taxon>
        <taxon>Pseudomonadati</taxon>
        <taxon>Bacteroidota</taxon>
        <taxon>Chitinophagia</taxon>
        <taxon>Chitinophagales</taxon>
        <taxon>Chitinophagaceae</taxon>
        <taxon>Cnuella</taxon>
    </lineage>
</organism>
<evidence type="ECO:0000259" key="3">
    <source>
        <dbReference type="PROSITE" id="PS50110"/>
    </source>
</evidence>
<dbReference type="PANTHER" id="PTHR44591">
    <property type="entry name" value="STRESS RESPONSE REGULATOR PROTEIN 1"/>
    <property type="match status" value="1"/>
</dbReference>
<dbReference type="SMART" id="SM00448">
    <property type="entry name" value="REC"/>
    <property type="match status" value="1"/>
</dbReference>
<dbReference type="EMBL" id="FQUO01000005">
    <property type="protein sequence ID" value="SHF11074.1"/>
    <property type="molecule type" value="Genomic_DNA"/>
</dbReference>
<dbReference type="InterPro" id="IPR050595">
    <property type="entry name" value="Bact_response_regulator"/>
</dbReference>
<protein>
    <submittedName>
        <fullName evidence="4">CheY chemotaxis protein or a CheY-like REC (Receiver) domain</fullName>
    </submittedName>
</protein>
<dbReference type="PANTHER" id="PTHR44591:SF3">
    <property type="entry name" value="RESPONSE REGULATORY DOMAIN-CONTAINING PROTEIN"/>
    <property type="match status" value="1"/>
</dbReference>
<feature type="domain" description="Response regulatory" evidence="3">
    <location>
        <begin position="6"/>
        <end position="128"/>
    </location>
</feature>
<gene>
    <name evidence="4" type="ORF">SAMN05444008_10530</name>
</gene>
<dbReference type="RefSeq" id="WP_073041656.1">
    <property type="nucleotide sequence ID" value="NZ_FQUO01000005.1"/>
</dbReference>
<keyword evidence="5" id="KW-1185">Reference proteome</keyword>
<dbReference type="PROSITE" id="PS50110">
    <property type="entry name" value="RESPONSE_REGULATORY"/>
    <property type="match status" value="1"/>
</dbReference>
<dbReference type="GO" id="GO:0000160">
    <property type="term" value="P:phosphorelay signal transduction system"/>
    <property type="evidence" value="ECO:0007669"/>
    <property type="project" value="InterPro"/>
</dbReference>
<accession>A0A1M4YZ29</accession>